<keyword evidence="3" id="KW-1185">Reference proteome</keyword>
<gene>
    <name evidence="2" type="ORF">GSTUAT00005870001</name>
</gene>
<protein>
    <submittedName>
        <fullName evidence="2">Uncharacterized protein</fullName>
    </submittedName>
</protein>
<dbReference type="EMBL" id="LN891059">
    <property type="protein sequence ID" value="CUS10054.1"/>
    <property type="molecule type" value="Genomic_DNA"/>
</dbReference>
<evidence type="ECO:0000256" key="1">
    <source>
        <dbReference type="SAM" id="SignalP"/>
    </source>
</evidence>
<feature type="signal peptide" evidence="1">
    <location>
        <begin position="1"/>
        <end position="17"/>
    </location>
</feature>
<organism evidence="2 3">
    <name type="scientific">Tuber aestivum</name>
    <name type="common">summer truffle</name>
    <dbReference type="NCBI Taxonomy" id="59557"/>
    <lineage>
        <taxon>Eukaryota</taxon>
        <taxon>Fungi</taxon>
        <taxon>Dikarya</taxon>
        <taxon>Ascomycota</taxon>
        <taxon>Pezizomycotina</taxon>
        <taxon>Pezizomycetes</taxon>
        <taxon>Pezizales</taxon>
        <taxon>Tuberaceae</taxon>
        <taxon>Tuber</taxon>
    </lineage>
</organism>
<proteinExistence type="predicted"/>
<dbReference type="Pfam" id="PF11578">
    <property type="entry name" value="DUF3237"/>
    <property type="match status" value="1"/>
</dbReference>
<evidence type="ECO:0000313" key="2">
    <source>
        <dbReference type="EMBL" id="CUS10054.1"/>
    </source>
</evidence>
<name>A0A292PSE4_9PEZI</name>
<evidence type="ECO:0000313" key="3">
    <source>
        <dbReference type="Proteomes" id="UP001412239"/>
    </source>
</evidence>
<dbReference type="AlphaFoldDB" id="A0A292PSE4"/>
<keyword evidence="1" id="KW-0732">Signal</keyword>
<dbReference type="Gene3D" id="2.40.160.20">
    <property type="match status" value="1"/>
</dbReference>
<sequence>MLAYCLFALTLVAGVFAGEPHLELEPAFTMRAGIEPGITTGPVHKGYTITFVNSPNGTIVSAPDAKTTINATILGGDDLIHIDPQGGNFRLDVRGVAKYIPPPSLPPRNQTSIFKFGYTGVAIPSEEMTKALTRQPDSKTTEFGNIQTHHTFETPVAATDLAGLSNDQFMGMGRILVNPDRSVTVEYVVSRVVIVK</sequence>
<dbReference type="Proteomes" id="UP001412239">
    <property type="component" value="Unassembled WGS sequence"/>
</dbReference>
<reference evidence="2" key="1">
    <citation type="submission" date="2015-10" db="EMBL/GenBank/DDBJ databases">
        <authorList>
            <person name="Regsiter A."/>
            <person name="william w."/>
        </authorList>
    </citation>
    <scope>NUCLEOTIDE SEQUENCE</scope>
    <source>
        <strain evidence="2">Montdore</strain>
    </source>
</reference>
<feature type="chain" id="PRO_5012087204" evidence="1">
    <location>
        <begin position="18"/>
        <end position="196"/>
    </location>
</feature>
<accession>A0A292PSE4</accession>